<keyword evidence="12 15" id="KW-0472">Membrane</keyword>
<gene>
    <name evidence="16" type="ORF">POSPLADRAFT_1176896</name>
</gene>
<evidence type="ECO:0000256" key="3">
    <source>
        <dbReference type="ARBA" id="ARBA00005179"/>
    </source>
</evidence>
<dbReference type="GeneID" id="36333401"/>
<evidence type="ECO:0000256" key="11">
    <source>
        <dbReference type="ARBA" id="ARBA00023033"/>
    </source>
</evidence>
<keyword evidence="5 13" id="KW-0349">Heme</keyword>
<dbReference type="PRINTS" id="PR00385">
    <property type="entry name" value="P450"/>
</dbReference>
<keyword evidence="9 14" id="KW-0560">Oxidoreductase</keyword>
<name>A0A1X6NGZ9_9APHY</name>
<evidence type="ECO:0000256" key="10">
    <source>
        <dbReference type="ARBA" id="ARBA00023004"/>
    </source>
</evidence>
<keyword evidence="10 13" id="KW-0408">Iron</keyword>
<dbReference type="PROSITE" id="PS00086">
    <property type="entry name" value="CYTOCHROME_P450"/>
    <property type="match status" value="1"/>
</dbReference>
<evidence type="ECO:0008006" key="18">
    <source>
        <dbReference type="Google" id="ProtNLM"/>
    </source>
</evidence>
<sequence>MTDAEGFSGLAYVSGICFLLLASLTWLRQQRHRLPYPPGPSGLPVLGNTLQMPHERQWLQYVEWGKKYGKIIHLSVLGRSMIILNSADVIVELLEKRSKLYSDRPTIPLAGEMIGYDQYIALEHYGSRQTEGRKLITGALSVRNMPKLHQIEESKVVHLMSRLIARPVEFRLHLRWFVAAVAFEYTHAYQVEDCDDYFVRLAERVNNDFNTVVKPGKYLVDIFPFLKHIPGWMPGTKFKAVAKEARERVQRLADETFEVVQTRVADGTARASFTADLIEGNPERTPEEEDIFKTTSMTFYAAGTDTTVSTLESFFLMMTLHPEIQRNAQAEVDHVIGSDRLPKVSDRPRLPYVEGLIKEAFRWNPVFPLALPHYLNQDDVYEGYHIPANSTVIANSWAVLHDPSLYPQPFEVLPERYLQQEHGLNPDPKSFAFGYGRRVCPGQPLADDLVFIVAVTILATLNISQPIGADGLLVKPNVSCTGVALSHPGPFECAIAARSVEAEHQITHAASC</sequence>
<organism evidence="16 17">
    <name type="scientific">Postia placenta MAD-698-R-SB12</name>
    <dbReference type="NCBI Taxonomy" id="670580"/>
    <lineage>
        <taxon>Eukaryota</taxon>
        <taxon>Fungi</taxon>
        <taxon>Dikarya</taxon>
        <taxon>Basidiomycota</taxon>
        <taxon>Agaricomycotina</taxon>
        <taxon>Agaricomycetes</taxon>
        <taxon>Polyporales</taxon>
        <taxon>Adustoporiaceae</taxon>
        <taxon>Rhodonia</taxon>
    </lineage>
</organism>
<dbReference type="GO" id="GO:0016705">
    <property type="term" value="F:oxidoreductase activity, acting on paired donors, with incorporation or reduction of molecular oxygen"/>
    <property type="evidence" value="ECO:0007669"/>
    <property type="project" value="InterPro"/>
</dbReference>
<dbReference type="InterPro" id="IPR017972">
    <property type="entry name" value="Cyt_P450_CS"/>
</dbReference>
<evidence type="ECO:0000256" key="2">
    <source>
        <dbReference type="ARBA" id="ARBA00004167"/>
    </source>
</evidence>
<dbReference type="Gene3D" id="1.10.630.10">
    <property type="entry name" value="Cytochrome P450"/>
    <property type="match status" value="1"/>
</dbReference>
<dbReference type="GO" id="GO:0020037">
    <property type="term" value="F:heme binding"/>
    <property type="evidence" value="ECO:0007669"/>
    <property type="project" value="InterPro"/>
</dbReference>
<keyword evidence="8 15" id="KW-1133">Transmembrane helix</keyword>
<dbReference type="InterPro" id="IPR050364">
    <property type="entry name" value="Cytochrome_P450_fung"/>
</dbReference>
<dbReference type="InterPro" id="IPR036396">
    <property type="entry name" value="Cyt_P450_sf"/>
</dbReference>
<dbReference type="PRINTS" id="PR00463">
    <property type="entry name" value="EP450I"/>
</dbReference>
<evidence type="ECO:0000256" key="9">
    <source>
        <dbReference type="ARBA" id="ARBA00023002"/>
    </source>
</evidence>
<protein>
    <recommendedName>
        <fullName evidence="18">Cytochrome P450</fullName>
    </recommendedName>
</protein>
<comment type="cofactor">
    <cofactor evidence="1 13">
        <name>heme</name>
        <dbReference type="ChEBI" id="CHEBI:30413"/>
    </cofactor>
</comment>
<dbReference type="EMBL" id="KZ110591">
    <property type="protein sequence ID" value="OSX67905.1"/>
    <property type="molecule type" value="Genomic_DNA"/>
</dbReference>
<keyword evidence="7 13" id="KW-0479">Metal-binding</keyword>
<dbReference type="InterPro" id="IPR001128">
    <property type="entry name" value="Cyt_P450"/>
</dbReference>
<feature type="transmembrane region" description="Helical" evidence="15">
    <location>
        <begin position="6"/>
        <end position="27"/>
    </location>
</feature>
<keyword evidence="6 15" id="KW-0812">Transmembrane</keyword>
<evidence type="ECO:0000256" key="13">
    <source>
        <dbReference type="PIRSR" id="PIRSR602401-1"/>
    </source>
</evidence>
<comment type="subcellular location">
    <subcellularLocation>
        <location evidence="2">Membrane</location>
        <topology evidence="2">Single-pass membrane protein</topology>
    </subcellularLocation>
</comment>
<dbReference type="RefSeq" id="XP_024344699.1">
    <property type="nucleotide sequence ID" value="XM_024488452.1"/>
</dbReference>
<dbReference type="OrthoDB" id="2789670at2759"/>
<evidence type="ECO:0000256" key="6">
    <source>
        <dbReference type="ARBA" id="ARBA00022692"/>
    </source>
</evidence>
<accession>A0A1X6NGZ9</accession>
<keyword evidence="17" id="KW-1185">Reference proteome</keyword>
<dbReference type="CDD" id="cd11065">
    <property type="entry name" value="CYP64-like"/>
    <property type="match status" value="1"/>
</dbReference>
<feature type="binding site" description="axial binding residue" evidence="13">
    <location>
        <position position="440"/>
    </location>
    <ligand>
        <name>heme</name>
        <dbReference type="ChEBI" id="CHEBI:30413"/>
    </ligand>
    <ligandPart>
        <name>Fe</name>
        <dbReference type="ChEBI" id="CHEBI:18248"/>
    </ligandPart>
</feature>
<dbReference type="InterPro" id="IPR002401">
    <property type="entry name" value="Cyt_P450_E_grp-I"/>
</dbReference>
<comment type="pathway">
    <text evidence="3">Secondary metabolite biosynthesis.</text>
</comment>
<dbReference type="Pfam" id="PF00067">
    <property type="entry name" value="p450"/>
    <property type="match status" value="1"/>
</dbReference>
<dbReference type="SUPFAM" id="SSF48264">
    <property type="entry name" value="Cytochrome P450"/>
    <property type="match status" value="1"/>
</dbReference>
<reference evidence="16 17" key="1">
    <citation type="submission" date="2017-04" db="EMBL/GenBank/DDBJ databases">
        <title>Genome Sequence of the Model Brown-Rot Fungus Postia placenta SB12.</title>
        <authorList>
            <consortium name="DOE Joint Genome Institute"/>
            <person name="Gaskell J."/>
            <person name="Kersten P."/>
            <person name="Larrondo L.F."/>
            <person name="Canessa P."/>
            <person name="Martinez D."/>
            <person name="Hibbett D."/>
            <person name="Schmoll M."/>
            <person name="Kubicek C.P."/>
            <person name="Martinez A.T."/>
            <person name="Yadav J."/>
            <person name="Master E."/>
            <person name="Magnuson J.K."/>
            <person name="James T."/>
            <person name="Yaver D."/>
            <person name="Berka R."/>
            <person name="Labutti K."/>
            <person name="Lipzen A."/>
            <person name="Aerts A."/>
            <person name="Barry K."/>
            <person name="Henrissat B."/>
            <person name="Blanchette R."/>
            <person name="Grigoriev I."/>
            <person name="Cullen D."/>
        </authorList>
    </citation>
    <scope>NUCLEOTIDE SEQUENCE [LARGE SCALE GENOMIC DNA]</scope>
    <source>
        <strain evidence="16 17">MAD-698-R-SB12</strain>
    </source>
</reference>
<keyword evidence="11 14" id="KW-0503">Monooxygenase</keyword>
<dbReference type="PANTHER" id="PTHR46300">
    <property type="entry name" value="P450, PUTATIVE (EUROFUNG)-RELATED-RELATED"/>
    <property type="match status" value="1"/>
</dbReference>
<dbReference type="GO" id="GO:0005506">
    <property type="term" value="F:iron ion binding"/>
    <property type="evidence" value="ECO:0007669"/>
    <property type="project" value="InterPro"/>
</dbReference>
<dbReference type="PANTHER" id="PTHR46300:SF7">
    <property type="entry name" value="P450, PUTATIVE (EUROFUNG)-RELATED"/>
    <property type="match status" value="1"/>
</dbReference>
<dbReference type="AlphaFoldDB" id="A0A1X6NGZ9"/>
<proteinExistence type="inferred from homology"/>
<evidence type="ECO:0000256" key="7">
    <source>
        <dbReference type="ARBA" id="ARBA00022723"/>
    </source>
</evidence>
<evidence type="ECO:0000256" key="15">
    <source>
        <dbReference type="SAM" id="Phobius"/>
    </source>
</evidence>
<evidence type="ECO:0000256" key="1">
    <source>
        <dbReference type="ARBA" id="ARBA00001971"/>
    </source>
</evidence>
<dbReference type="Proteomes" id="UP000194127">
    <property type="component" value="Unassembled WGS sequence"/>
</dbReference>
<evidence type="ECO:0000256" key="4">
    <source>
        <dbReference type="ARBA" id="ARBA00010617"/>
    </source>
</evidence>
<evidence type="ECO:0000256" key="12">
    <source>
        <dbReference type="ARBA" id="ARBA00023136"/>
    </source>
</evidence>
<dbReference type="STRING" id="670580.A0A1X6NGZ9"/>
<evidence type="ECO:0000256" key="14">
    <source>
        <dbReference type="RuleBase" id="RU000461"/>
    </source>
</evidence>
<evidence type="ECO:0000256" key="5">
    <source>
        <dbReference type="ARBA" id="ARBA00022617"/>
    </source>
</evidence>
<evidence type="ECO:0000256" key="8">
    <source>
        <dbReference type="ARBA" id="ARBA00022989"/>
    </source>
</evidence>
<dbReference type="GO" id="GO:0004497">
    <property type="term" value="F:monooxygenase activity"/>
    <property type="evidence" value="ECO:0007669"/>
    <property type="project" value="UniProtKB-KW"/>
</dbReference>
<evidence type="ECO:0000313" key="17">
    <source>
        <dbReference type="Proteomes" id="UP000194127"/>
    </source>
</evidence>
<evidence type="ECO:0000313" key="16">
    <source>
        <dbReference type="EMBL" id="OSX67905.1"/>
    </source>
</evidence>
<dbReference type="GO" id="GO:0016020">
    <property type="term" value="C:membrane"/>
    <property type="evidence" value="ECO:0007669"/>
    <property type="project" value="UniProtKB-SubCell"/>
</dbReference>
<comment type="similarity">
    <text evidence="4 14">Belongs to the cytochrome P450 family.</text>
</comment>